<dbReference type="EMBL" id="MPKA01000113">
    <property type="protein sequence ID" value="OLU44361.1"/>
    <property type="molecule type" value="Genomic_DNA"/>
</dbReference>
<protein>
    <recommendedName>
        <fullName evidence="2">Phosphoesterase</fullName>
        <ecNumber evidence="2">3.1.4.-</ecNumber>
    </recommendedName>
</protein>
<dbReference type="GO" id="GO:0046872">
    <property type="term" value="F:metal ion binding"/>
    <property type="evidence" value="ECO:0007669"/>
    <property type="project" value="UniProtKB-KW"/>
</dbReference>
<dbReference type="AlphaFoldDB" id="A0A1U7NK29"/>
<keyword evidence="5" id="KW-1185">Reference proteome</keyword>
<dbReference type="Gene3D" id="3.60.21.10">
    <property type="match status" value="1"/>
</dbReference>
<dbReference type="EC" id="3.1.4.-" evidence="2"/>
<evidence type="ECO:0000256" key="1">
    <source>
        <dbReference type="ARBA" id="ARBA00008950"/>
    </source>
</evidence>
<dbReference type="GeneID" id="78276420"/>
<gene>
    <name evidence="4" type="ORF">BO225_10780</name>
</gene>
<evidence type="ECO:0000259" key="3">
    <source>
        <dbReference type="Pfam" id="PF12850"/>
    </source>
</evidence>
<sequence>MKILIASDSHQKSQVWMDALKKKYPDMDLYLHAGDLDDIPTNGWKVVAGNVDRKANRKFPCQQIIEIGKHHILLVHGDLFEAKTRIDQLADLAQKEACDIVVFGHSHTPLQEKREGILFLNPGSLIRPRNKTATGFMILDTDTMKVNRIEATLGSNGIVVGPHSV</sequence>
<dbReference type="Proteomes" id="UP000186705">
    <property type="component" value="Unassembled WGS sequence"/>
</dbReference>
<dbReference type="RefSeq" id="WP_076342250.1">
    <property type="nucleotide sequence ID" value="NZ_CAMSPY010000017.1"/>
</dbReference>
<comment type="cofactor">
    <cofactor evidence="2">
        <name>a divalent metal cation</name>
        <dbReference type="ChEBI" id="CHEBI:60240"/>
    </cofactor>
</comment>
<comment type="similarity">
    <text evidence="1 2">Belongs to the metallophosphoesterase superfamily. YfcE family.</text>
</comment>
<dbReference type="OrthoDB" id="9800565at2"/>
<evidence type="ECO:0000256" key="2">
    <source>
        <dbReference type="RuleBase" id="RU362039"/>
    </source>
</evidence>
<accession>A0A1U7NK29</accession>
<dbReference type="InterPro" id="IPR029052">
    <property type="entry name" value="Metallo-depent_PP-like"/>
</dbReference>
<evidence type="ECO:0000313" key="4">
    <source>
        <dbReference type="EMBL" id="OLU44361.1"/>
    </source>
</evidence>
<comment type="caution">
    <text evidence="4">The sequence shown here is derived from an EMBL/GenBank/DDBJ whole genome shotgun (WGS) entry which is preliminary data.</text>
</comment>
<name>A0A1U7NK29_9FIRM</name>
<dbReference type="SUPFAM" id="SSF56300">
    <property type="entry name" value="Metallo-dependent phosphatases"/>
    <property type="match status" value="1"/>
</dbReference>
<reference evidence="4 5" key="1">
    <citation type="submission" date="2016-11" db="EMBL/GenBank/DDBJ databases">
        <title>Description of two novel members of the family Erysipelotrichaceae: Ileibacterium lipovorans gen. nov., sp. nov. and Dubosiella newyorkensis, gen. nov., sp. nov.</title>
        <authorList>
            <person name="Cox L.M."/>
            <person name="Sohn J."/>
            <person name="Tyrrell K.L."/>
            <person name="Citron D.M."/>
            <person name="Lawson P.A."/>
            <person name="Patel N.B."/>
            <person name="Iizumi T."/>
            <person name="Perez-Perez G.I."/>
            <person name="Goldstein E.J."/>
            <person name="Blaser M.J."/>
        </authorList>
    </citation>
    <scope>NUCLEOTIDE SEQUENCE [LARGE SCALE GENOMIC DNA]</scope>
    <source>
        <strain evidence="4 5">NYU-BL-A4</strain>
    </source>
</reference>
<dbReference type="NCBIfam" id="TIGR00040">
    <property type="entry name" value="yfcE"/>
    <property type="match status" value="1"/>
</dbReference>
<dbReference type="Pfam" id="PF12850">
    <property type="entry name" value="Metallophos_2"/>
    <property type="match status" value="1"/>
</dbReference>
<evidence type="ECO:0000313" key="5">
    <source>
        <dbReference type="Proteomes" id="UP000186705"/>
    </source>
</evidence>
<dbReference type="InterPro" id="IPR024654">
    <property type="entry name" value="Calcineurin-like_PHP_lpxH"/>
</dbReference>
<dbReference type="InterPro" id="IPR000979">
    <property type="entry name" value="Phosphodiesterase_MJ0936/Vps29"/>
</dbReference>
<proteinExistence type="inferred from homology"/>
<organism evidence="4 5">
    <name type="scientific">Dubosiella newyorkensis</name>
    <dbReference type="NCBI Taxonomy" id="1862672"/>
    <lineage>
        <taxon>Bacteria</taxon>
        <taxon>Bacillati</taxon>
        <taxon>Bacillota</taxon>
        <taxon>Erysipelotrichia</taxon>
        <taxon>Erysipelotrichales</taxon>
        <taxon>Erysipelotrichaceae</taxon>
        <taxon>Dubosiella</taxon>
    </lineage>
</organism>
<dbReference type="STRING" id="1862672.BO225_10780"/>
<dbReference type="GO" id="GO:0016787">
    <property type="term" value="F:hydrolase activity"/>
    <property type="evidence" value="ECO:0007669"/>
    <property type="project" value="UniProtKB-UniRule"/>
</dbReference>
<feature type="domain" description="Calcineurin-like phosphoesterase" evidence="3">
    <location>
        <begin position="1"/>
        <end position="143"/>
    </location>
</feature>
<dbReference type="PANTHER" id="PTHR11124">
    <property type="entry name" value="VACUOLAR SORTING PROTEIN VPS29"/>
    <property type="match status" value="1"/>
</dbReference>
<keyword evidence="2" id="KW-0479">Metal-binding</keyword>